<accession>A0AAV9ZH29</accession>
<evidence type="ECO:0000313" key="1">
    <source>
        <dbReference type="EMBL" id="KAK6981337.1"/>
    </source>
</evidence>
<reference evidence="1 2" key="1">
    <citation type="journal article" date="2024" name="J Genomics">
        <title>Draft genome sequencing and assembly of Favolaschia claudopus CIRM-BRFM 2984 isolated from oak limbs.</title>
        <authorList>
            <person name="Navarro D."/>
            <person name="Drula E."/>
            <person name="Chaduli D."/>
            <person name="Cazenave R."/>
            <person name="Ahrendt S."/>
            <person name="Wang J."/>
            <person name="Lipzen A."/>
            <person name="Daum C."/>
            <person name="Barry K."/>
            <person name="Grigoriev I.V."/>
            <person name="Favel A."/>
            <person name="Rosso M.N."/>
            <person name="Martin F."/>
        </authorList>
    </citation>
    <scope>NUCLEOTIDE SEQUENCE [LARGE SCALE GENOMIC DNA]</scope>
    <source>
        <strain evidence="1 2">CIRM-BRFM 2984</strain>
    </source>
</reference>
<organism evidence="1 2">
    <name type="scientific">Favolaschia claudopus</name>
    <dbReference type="NCBI Taxonomy" id="2862362"/>
    <lineage>
        <taxon>Eukaryota</taxon>
        <taxon>Fungi</taxon>
        <taxon>Dikarya</taxon>
        <taxon>Basidiomycota</taxon>
        <taxon>Agaricomycotina</taxon>
        <taxon>Agaricomycetes</taxon>
        <taxon>Agaricomycetidae</taxon>
        <taxon>Agaricales</taxon>
        <taxon>Marasmiineae</taxon>
        <taxon>Mycenaceae</taxon>
        <taxon>Favolaschia</taxon>
    </lineage>
</organism>
<dbReference type="Proteomes" id="UP001362999">
    <property type="component" value="Unassembled WGS sequence"/>
</dbReference>
<keyword evidence="2" id="KW-1185">Reference proteome</keyword>
<dbReference type="EMBL" id="JAWWNJ010000151">
    <property type="protein sequence ID" value="KAK6981337.1"/>
    <property type="molecule type" value="Genomic_DNA"/>
</dbReference>
<evidence type="ECO:0000313" key="2">
    <source>
        <dbReference type="Proteomes" id="UP001362999"/>
    </source>
</evidence>
<gene>
    <name evidence="1" type="ORF">R3P38DRAFT_3333854</name>
</gene>
<proteinExistence type="predicted"/>
<dbReference type="AlphaFoldDB" id="A0AAV9ZH29"/>
<protein>
    <submittedName>
        <fullName evidence="1">Uncharacterized protein</fullName>
    </submittedName>
</protein>
<sequence>MKAVVVKALRANTNAKKESILMNSGLHGIKHFLWYFRFGDPYAAYIYDTLHSDDLGKWGHHIWPLVLNELEKLQQKGPLTANMRGFPRWPNLKHFNAVTTVRFTDGQSFYDILKVFIYNLILRRCSFKIVAVYPPLLFPANDPLIHCIRADQRFRIMVGMTCMPEGRLQQLEKFIKDYERRCSSVTNKYEKSFDFFKQHSVNHVVQDIRARGTTNHASTRPGEGFQQEAREAYQQTNGKNVAPQMNHIDEIQEAVARIRMAIDAHDHGLLAEPDENVDETPVEPETDDHWTFGAPVAGGALNSKAMDRIQPGSRAYANFDFRLRSFLAETYPEEHVAYEAAIMVRRFKCAHIAYQSREDWRGARDIIRCNPRFHSEERYDSLIVNRTEPGLHFARAYALLRCTLPSGRKVDLALTRMFRQSRWKPKTLWDGCRIRDEEKEFSFLSMEYVVRGALMAPVFSSKQPDTFYFVDIVDADMFLRAN</sequence>
<name>A0AAV9ZH29_9AGAR</name>
<comment type="caution">
    <text evidence="1">The sequence shown here is derived from an EMBL/GenBank/DDBJ whole genome shotgun (WGS) entry which is preliminary data.</text>
</comment>